<dbReference type="Pfam" id="PF01549">
    <property type="entry name" value="ShK"/>
    <property type="match status" value="1"/>
</dbReference>
<dbReference type="InterPro" id="IPR003582">
    <property type="entry name" value="ShKT_dom"/>
</dbReference>
<dbReference type="SUPFAM" id="SSF55486">
    <property type="entry name" value="Metalloproteases ('zincins'), catalytic domain"/>
    <property type="match status" value="1"/>
</dbReference>
<accession>A0AAD4MW11</accession>
<dbReference type="GO" id="GO:0046872">
    <property type="term" value="F:metal ion binding"/>
    <property type="evidence" value="ECO:0007669"/>
    <property type="project" value="UniProtKB-KW"/>
</dbReference>
<dbReference type="EC" id="3.4.24.-" evidence="8"/>
<evidence type="ECO:0000313" key="12">
    <source>
        <dbReference type="Proteomes" id="UP001201812"/>
    </source>
</evidence>
<evidence type="ECO:0000259" key="10">
    <source>
        <dbReference type="PROSITE" id="PS51864"/>
    </source>
</evidence>
<feature type="region of interest" description="Disordered" evidence="9">
    <location>
        <begin position="312"/>
        <end position="344"/>
    </location>
</feature>
<gene>
    <name evidence="11" type="ORF">DdX_13450</name>
</gene>
<dbReference type="Pfam" id="PF01400">
    <property type="entry name" value="Astacin"/>
    <property type="match status" value="1"/>
</dbReference>
<evidence type="ECO:0000256" key="8">
    <source>
        <dbReference type="RuleBase" id="RU361183"/>
    </source>
</evidence>
<evidence type="ECO:0000256" key="1">
    <source>
        <dbReference type="ARBA" id="ARBA00022670"/>
    </source>
</evidence>
<name>A0AAD4MW11_9BILA</name>
<sequence length="395" mass="43724">MPHSPKVSESLKDFIQSLLVIDPKHRLGHANPEDIKKHKWFTSVNFDWNALERKDANHFRKFLLQPQSTSEHIKAFIKKIARKVSDSVDRRRAVMKDEYEKESGAKLGQYLDFRKVAKGCEVHLGRPLTNQPSEVKLAENCLVNSAKAPNKRKLTRILLNALGMSEEELRPDRDKYVEIVKTNIKPGFEKFFDTNNPNEFDTYNQPYNFHSVMHSEADIFLKSSEKKKNPPQVTIKVTDPTHTGRIGTADTMAQSDFEILNAMYQCQELSGNRPAAGGVQGGQGGQSGDWKQMLMQVMMAAAANGGGIQGILGKLGKNNQPQDPSQSGNHQSGNSPLPAGITGFTGMSNGPIGDTCWDDAPDCAEKSALCFNPGYLDLVRNKCQKTCGICAGAFL</sequence>
<dbReference type="AlphaFoldDB" id="A0AAD4MW11"/>
<dbReference type="Gene3D" id="1.10.10.1870">
    <property type="entry name" value="ShTK domain-like"/>
    <property type="match status" value="1"/>
</dbReference>
<evidence type="ECO:0000256" key="5">
    <source>
        <dbReference type="ARBA" id="ARBA00023049"/>
    </source>
</evidence>
<dbReference type="PANTHER" id="PTHR10127:SF780">
    <property type="entry name" value="METALLOENDOPEPTIDASE"/>
    <property type="match status" value="1"/>
</dbReference>
<proteinExistence type="predicted"/>
<evidence type="ECO:0000256" key="6">
    <source>
        <dbReference type="ARBA" id="ARBA00023145"/>
    </source>
</evidence>
<dbReference type="InterPro" id="IPR011009">
    <property type="entry name" value="Kinase-like_dom_sf"/>
</dbReference>
<evidence type="ECO:0000256" key="3">
    <source>
        <dbReference type="ARBA" id="ARBA00022801"/>
    </source>
</evidence>
<keyword evidence="6" id="KW-0865">Zymogen</keyword>
<dbReference type="EMBL" id="JAKKPZ010000054">
    <property type="protein sequence ID" value="KAI1705657.1"/>
    <property type="molecule type" value="Genomic_DNA"/>
</dbReference>
<dbReference type="PROSITE" id="PS51864">
    <property type="entry name" value="ASTACIN"/>
    <property type="match status" value="1"/>
</dbReference>
<feature type="compositionally biased region" description="Polar residues" evidence="9">
    <location>
        <begin position="319"/>
        <end position="335"/>
    </location>
</feature>
<dbReference type="Gene3D" id="1.10.510.10">
    <property type="entry name" value="Transferase(Phosphotransferase) domain 1"/>
    <property type="match status" value="1"/>
</dbReference>
<keyword evidence="12" id="KW-1185">Reference proteome</keyword>
<organism evidence="11 12">
    <name type="scientific">Ditylenchus destructor</name>
    <dbReference type="NCBI Taxonomy" id="166010"/>
    <lineage>
        <taxon>Eukaryota</taxon>
        <taxon>Metazoa</taxon>
        <taxon>Ecdysozoa</taxon>
        <taxon>Nematoda</taxon>
        <taxon>Chromadorea</taxon>
        <taxon>Rhabditida</taxon>
        <taxon>Tylenchina</taxon>
        <taxon>Tylenchomorpha</taxon>
        <taxon>Sphaerularioidea</taxon>
        <taxon>Anguinidae</taxon>
        <taxon>Anguininae</taxon>
        <taxon>Ditylenchus</taxon>
    </lineage>
</organism>
<dbReference type="PANTHER" id="PTHR10127">
    <property type="entry name" value="DISCOIDIN, CUB, EGF, LAMININ , AND ZINC METALLOPROTEASE DOMAIN CONTAINING"/>
    <property type="match status" value="1"/>
</dbReference>
<keyword evidence="1 8" id="KW-0645">Protease</keyword>
<evidence type="ECO:0000256" key="4">
    <source>
        <dbReference type="ARBA" id="ARBA00022833"/>
    </source>
</evidence>
<dbReference type="SUPFAM" id="SSF56112">
    <property type="entry name" value="Protein kinase-like (PK-like)"/>
    <property type="match status" value="1"/>
</dbReference>
<dbReference type="InterPro" id="IPR001506">
    <property type="entry name" value="Peptidase_M12A"/>
</dbReference>
<comment type="cofactor">
    <cofactor evidence="8">
        <name>Zn(2+)</name>
        <dbReference type="ChEBI" id="CHEBI:29105"/>
    </cofactor>
    <text evidence="8">Binds 1 zinc ion per subunit.</text>
</comment>
<keyword evidence="4 8" id="KW-0862">Zinc</keyword>
<dbReference type="InterPro" id="IPR024079">
    <property type="entry name" value="MetalloPept_cat_dom_sf"/>
</dbReference>
<evidence type="ECO:0000256" key="7">
    <source>
        <dbReference type="PROSITE-ProRule" id="PRU01211"/>
    </source>
</evidence>
<protein>
    <recommendedName>
        <fullName evidence="8">Metalloendopeptidase</fullName>
        <ecNumber evidence="8">3.4.24.-</ecNumber>
    </recommendedName>
</protein>
<dbReference type="Gene3D" id="3.40.390.10">
    <property type="entry name" value="Collagenase (Catalytic Domain)"/>
    <property type="match status" value="1"/>
</dbReference>
<evidence type="ECO:0000256" key="9">
    <source>
        <dbReference type="SAM" id="MobiDB-lite"/>
    </source>
</evidence>
<dbReference type="GO" id="GO:0004222">
    <property type="term" value="F:metalloendopeptidase activity"/>
    <property type="evidence" value="ECO:0007669"/>
    <property type="project" value="UniProtKB-UniRule"/>
</dbReference>
<feature type="domain" description="Peptidase M12A" evidence="10">
    <location>
        <begin position="161"/>
        <end position="267"/>
    </location>
</feature>
<keyword evidence="3 8" id="KW-0378">Hydrolase</keyword>
<reference evidence="11" key="1">
    <citation type="submission" date="2022-01" db="EMBL/GenBank/DDBJ databases">
        <title>Genome Sequence Resource for Two Populations of Ditylenchus destructor, the Migratory Endoparasitic Phytonematode.</title>
        <authorList>
            <person name="Zhang H."/>
            <person name="Lin R."/>
            <person name="Xie B."/>
        </authorList>
    </citation>
    <scope>NUCLEOTIDE SEQUENCE</scope>
    <source>
        <strain evidence="11">BazhouSP</strain>
    </source>
</reference>
<dbReference type="GO" id="GO:0006508">
    <property type="term" value="P:proteolysis"/>
    <property type="evidence" value="ECO:0007669"/>
    <property type="project" value="UniProtKB-KW"/>
</dbReference>
<dbReference type="SMART" id="SM00254">
    <property type="entry name" value="ShKT"/>
    <property type="match status" value="1"/>
</dbReference>
<dbReference type="PRINTS" id="PR00480">
    <property type="entry name" value="ASTACIN"/>
</dbReference>
<dbReference type="Proteomes" id="UP001201812">
    <property type="component" value="Unassembled WGS sequence"/>
</dbReference>
<comment type="caution">
    <text evidence="11">The sequence shown here is derived from an EMBL/GenBank/DDBJ whole genome shotgun (WGS) entry which is preliminary data.</text>
</comment>
<keyword evidence="2 8" id="KW-0479">Metal-binding</keyword>
<keyword evidence="5 8" id="KW-0482">Metalloprotease</keyword>
<evidence type="ECO:0000313" key="11">
    <source>
        <dbReference type="EMBL" id="KAI1705657.1"/>
    </source>
</evidence>
<evidence type="ECO:0000256" key="2">
    <source>
        <dbReference type="ARBA" id="ARBA00022723"/>
    </source>
</evidence>
<comment type="caution">
    <text evidence="7">Lacks conserved residue(s) required for the propagation of feature annotation.</text>
</comment>